<evidence type="ECO:0000313" key="3">
    <source>
        <dbReference type="Proteomes" id="UP000694425"/>
    </source>
</evidence>
<proteinExistence type="inferred from homology"/>
<keyword evidence="3" id="KW-1185">Reference proteome</keyword>
<accession>A0A8C7ATZ9</accession>
<name>A0A8C7ATZ9_NEOVI</name>
<reference evidence="2" key="2">
    <citation type="submission" date="2025-09" db="UniProtKB">
        <authorList>
            <consortium name="Ensembl"/>
        </authorList>
    </citation>
    <scope>IDENTIFICATION</scope>
</reference>
<dbReference type="InterPro" id="IPR042567">
    <property type="entry name" value="SPIN/Ssty_sf"/>
</dbReference>
<sequence>MRTSMKNNFKILPSSQPQGSIIGRIRHEWKDGDEPLTQWNGSIVDQIPVSLILYLTKYDGFDCVYVKLHRDENVSSLEALPNRIHWNIFLRQRNFPKNECKWMVLAQAPIMNTWFYITYEKDSVLYMYQLLDDYKDGDPHILPDSNDSPLTEGDTGCGEKIMNTVFLKINKLGKKKRTGMVIHQAEAKPSVYFIKFDDDFHIYVYDLVKTS</sequence>
<dbReference type="GO" id="GO:0140002">
    <property type="term" value="F:histone H3K4me3 reader activity"/>
    <property type="evidence" value="ECO:0007669"/>
    <property type="project" value="Ensembl"/>
</dbReference>
<organism evidence="2 3">
    <name type="scientific">Neovison vison</name>
    <name type="common">American mink</name>
    <name type="synonym">Mustela vison</name>
    <dbReference type="NCBI Taxonomy" id="452646"/>
    <lineage>
        <taxon>Eukaryota</taxon>
        <taxon>Metazoa</taxon>
        <taxon>Chordata</taxon>
        <taxon>Craniata</taxon>
        <taxon>Vertebrata</taxon>
        <taxon>Euteleostomi</taxon>
        <taxon>Mammalia</taxon>
        <taxon>Eutheria</taxon>
        <taxon>Laurasiatheria</taxon>
        <taxon>Carnivora</taxon>
        <taxon>Caniformia</taxon>
        <taxon>Musteloidea</taxon>
        <taxon>Mustelidae</taxon>
        <taxon>Mustelinae</taxon>
        <taxon>Neogale</taxon>
    </lineage>
</organism>
<dbReference type="Pfam" id="PF02513">
    <property type="entry name" value="Spin-Ssty"/>
    <property type="match status" value="3"/>
</dbReference>
<reference evidence="2" key="1">
    <citation type="submission" date="2025-08" db="UniProtKB">
        <authorList>
            <consortium name="Ensembl"/>
        </authorList>
    </citation>
    <scope>IDENTIFICATION</scope>
</reference>
<dbReference type="AlphaFoldDB" id="A0A8C7ATZ9"/>
<dbReference type="Gene3D" id="2.80.10.70">
    <property type="entry name" value="Spindlin/Ssty"/>
    <property type="match status" value="1"/>
</dbReference>
<dbReference type="InterPro" id="IPR003671">
    <property type="entry name" value="SPIN/Ssty"/>
</dbReference>
<evidence type="ECO:0000256" key="1">
    <source>
        <dbReference type="ARBA" id="ARBA00009467"/>
    </source>
</evidence>
<dbReference type="Proteomes" id="UP000694425">
    <property type="component" value="Unplaced"/>
</dbReference>
<dbReference type="Ensembl" id="ENSNVIT00000009708.1">
    <property type="protein sequence ID" value="ENSNVIP00000008289.1"/>
    <property type="gene ID" value="ENSNVIG00000006581.1"/>
</dbReference>
<comment type="similarity">
    <text evidence="1">Belongs to the SPIN/STSY family.</text>
</comment>
<evidence type="ECO:0000313" key="2">
    <source>
        <dbReference type="Ensembl" id="ENSNVIP00000008289.1"/>
    </source>
</evidence>
<dbReference type="GeneTree" id="ENSGT00950000182925"/>
<protein>
    <submittedName>
        <fullName evidence="2">Spindlin family member 3</fullName>
    </submittedName>
</protein>
<dbReference type="GO" id="GO:0007276">
    <property type="term" value="P:gamete generation"/>
    <property type="evidence" value="ECO:0007669"/>
    <property type="project" value="InterPro"/>
</dbReference>
<dbReference type="PANTHER" id="PTHR10405">
    <property type="entry name" value="SPINDLIN"/>
    <property type="match status" value="1"/>
</dbReference>